<evidence type="ECO:0000313" key="11">
    <source>
        <dbReference type="Proteomes" id="UP000215027"/>
    </source>
</evidence>
<comment type="catalytic activity">
    <reaction evidence="7">
        <text>a quinone + NADH + H(+) = a quinol + NAD(+)</text>
        <dbReference type="Rhea" id="RHEA:46160"/>
        <dbReference type="ChEBI" id="CHEBI:15378"/>
        <dbReference type="ChEBI" id="CHEBI:24646"/>
        <dbReference type="ChEBI" id="CHEBI:57540"/>
        <dbReference type="ChEBI" id="CHEBI:57945"/>
        <dbReference type="ChEBI" id="CHEBI:132124"/>
        <dbReference type="EC" id="1.6.5.9"/>
    </reaction>
</comment>
<dbReference type="KEGG" id="pbf:CFX0092_A1942"/>
<comment type="similarity">
    <text evidence="1">Belongs to the NADH dehydrogenase family.</text>
</comment>
<evidence type="ECO:0000313" key="10">
    <source>
        <dbReference type="EMBL" id="CUS03820.2"/>
    </source>
</evidence>
<dbReference type="PRINTS" id="PR00411">
    <property type="entry name" value="PNDRDTASEI"/>
</dbReference>
<gene>
    <name evidence="10" type="ORF">CFX0092_A1942</name>
</gene>
<dbReference type="OrthoDB" id="9784880at2"/>
<evidence type="ECO:0000256" key="1">
    <source>
        <dbReference type="ARBA" id="ARBA00005272"/>
    </source>
</evidence>
<keyword evidence="6" id="KW-0520">NAD</keyword>
<dbReference type="EC" id="1.6.5.9" evidence="2"/>
<keyword evidence="11" id="KW-1185">Reference proteome</keyword>
<dbReference type="AlphaFoldDB" id="A0A160T565"/>
<evidence type="ECO:0000256" key="8">
    <source>
        <dbReference type="SAM" id="Phobius"/>
    </source>
</evidence>
<dbReference type="InterPro" id="IPR036188">
    <property type="entry name" value="FAD/NAD-bd_sf"/>
</dbReference>
<evidence type="ECO:0000256" key="7">
    <source>
        <dbReference type="ARBA" id="ARBA00047599"/>
    </source>
</evidence>
<dbReference type="PANTHER" id="PTHR43706">
    <property type="entry name" value="NADH DEHYDROGENASE"/>
    <property type="match status" value="1"/>
</dbReference>
<dbReference type="GO" id="GO:0050136">
    <property type="term" value="F:NADH dehydrogenase (quinone) (non-electrogenic) activity"/>
    <property type="evidence" value="ECO:0007669"/>
    <property type="project" value="UniProtKB-EC"/>
</dbReference>
<evidence type="ECO:0000256" key="2">
    <source>
        <dbReference type="ARBA" id="ARBA00012637"/>
    </source>
</evidence>
<dbReference type="Pfam" id="PF07992">
    <property type="entry name" value="Pyr_redox_2"/>
    <property type="match status" value="1"/>
</dbReference>
<dbReference type="InterPro" id="IPR023753">
    <property type="entry name" value="FAD/NAD-binding_dom"/>
</dbReference>
<keyword evidence="4" id="KW-0274">FAD</keyword>
<accession>A0A160T565</accession>
<reference evidence="10" key="1">
    <citation type="submission" date="2016-01" db="EMBL/GenBank/DDBJ databases">
        <authorList>
            <person name="Mcilroy J.S."/>
            <person name="Karst M S."/>
            <person name="Albertsen M."/>
        </authorList>
    </citation>
    <scope>NUCLEOTIDE SEQUENCE</scope>
    <source>
        <strain evidence="10">Cfx-K</strain>
    </source>
</reference>
<evidence type="ECO:0000256" key="5">
    <source>
        <dbReference type="ARBA" id="ARBA00023002"/>
    </source>
</evidence>
<dbReference type="InterPro" id="IPR045024">
    <property type="entry name" value="NDH-2"/>
</dbReference>
<organism evidence="10 11">
    <name type="scientific">Candidatus Promineifilum breve</name>
    <dbReference type="NCBI Taxonomy" id="1806508"/>
    <lineage>
        <taxon>Bacteria</taxon>
        <taxon>Bacillati</taxon>
        <taxon>Chloroflexota</taxon>
        <taxon>Ardenticatenia</taxon>
        <taxon>Candidatus Promineifilales</taxon>
        <taxon>Candidatus Promineifilaceae</taxon>
        <taxon>Candidatus Promineifilum</taxon>
    </lineage>
</organism>
<proteinExistence type="inferred from homology"/>
<keyword evidence="8" id="KW-0812">Transmembrane</keyword>
<dbReference type="EMBL" id="LN890655">
    <property type="protein sequence ID" value="CUS03820.2"/>
    <property type="molecule type" value="Genomic_DNA"/>
</dbReference>
<name>A0A160T565_9CHLR</name>
<protein>
    <recommendedName>
        <fullName evidence="2">NADH:ubiquinone reductase (non-electrogenic)</fullName>
        <ecNumber evidence="2">1.6.5.9</ecNumber>
    </recommendedName>
</protein>
<dbReference type="PRINTS" id="PR00368">
    <property type="entry name" value="FADPNR"/>
</dbReference>
<evidence type="ECO:0000256" key="6">
    <source>
        <dbReference type="ARBA" id="ARBA00023027"/>
    </source>
</evidence>
<feature type="transmembrane region" description="Helical" evidence="8">
    <location>
        <begin position="378"/>
        <end position="398"/>
    </location>
</feature>
<feature type="domain" description="FAD/NAD(P)-binding" evidence="9">
    <location>
        <begin position="8"/>
        <end position="336"/>
    </location>
</feature>
<dbReference type="Gene3D" id="3.50.50.100">
    <property type="match status" value="1"/>
</dbReference>
<evidence type="ECO:0000256" key="4">
    <source>
        <dbReference type="ARBA" id="ARBA00022827"/>
    </source>
</evidence>
<dbReference type="RefSeq" id="WP_095043256.1">
    <property type="nucleotide sequence ID" value="NZ_LN890655.1"/>
</dbReference>
<evidence type="ECO:0000259" key="9">
    <source>
        <dbReference type="Pfam" id="PF07992"/>
    </source>
</evidence>
<dbReference type="PANTHER" id="PTHR43706:SF47">
    <property type="entry name" value="EXTERNAL NADH-UBIQUINONE OXIDOREDUCTASE 1, MITOCHONDRIAL-RELATED"/>
    <property type="match status" value="1"/>
</dbReference>
<keyword evidence="8" id="KW-0472">Membrane</keyword>
<sequence>MSRKRKDQIVIVGGGFGGLYAVHSMKNSPVEVTLIDRRNFHLFQPLLYQVATGGLSPEDIASPLRSVLKNQKNARVLSGQVIDIDPQRQVVILEDGHEVAYDALIIATGASHHYFGRDAEWEAHAPGLKTIEDAIKIRRRVLLAFEAAERERDPDRRRALLTFVIVGGGPTGVELAGALGELAQHTMREEFRSIDTTEARINLIEGLDRILFAYPEDLSAMAAQALGEVGVTVQTNKLVTDIADDHVLMKDTQTGEQTLIPTYTVLWGAGVKASPLGEVLARRSGAELDSAGRVMVGPDLTVGGHPDIFVIGDLAHFAHQTGQPLPGVAQVAMQMGQYVADVLRRRRFDKEVRPFRYKDKGMLAVIGRNRAVADIGRLHFGGFMAWLIWVFVHIGFLIEFDNKVKVMTQWGWNYVTRRQGARLITGETAPVWLQLPIEREAAVEKAEL</sequence>
<dbReference type="Proteomes" id="UP000215027">
    <property type="component" value="Chromosome I"/>
</dbReference>
<dbReference type="SUPFAM" id="SSF51905">
    <property type="entry name" value="FAD/NAD(P)-binding domain"/>
    <property type="match status" value="2"/>
</dbReference>
<keyword evidence="3" id="KW-0285">Flavoprotein</keyword>
<evidence type="ECO:0000256" key="3">
    <source>
        <dbReference type="ARBA" id="ARBA00022630"/>
    </source>
</evidence>
<keyword evidence="8" id="KW-1133">Transmembrane helix</keyword>
<keyword evidence="5" id="KW-0560">Oxidoreductase</keyword>